<comment type="caution">
    <text evidence="1">The sequence shown here is derived from an EMBL/GenBank/DDBJ whole genome shotgun (WGS) entry which is preliminary data.</text>
</comment>
<dbReference type="EMBL" id="JADIXZ010000008">
    <property type="protein sequence ID" value="MBK6302201.1"/>
    <property type="molecule type" value="Genomic_DNA"/>
</dbReference>
<evidence type="ECO:0000313" key="3">
    <source>
        <dbReference type="Proteomes" id="UP000718281"/>
    </source>
</evidence>
<dbReference type="Proteomes" id="UP000718281">
    <property type="component" value="Unassembled WGS sequence"/>
</dbReference>
<reference evidence="1 3" key="1">
    <citation type="submission" date="2020-10" db="EMBL/GenBank/DDBJ databases">
        <title>Connecting structure to function with the recovery of over 1000 high-quality activated sludge metagenome-assembled genomes encoding full-length rRNA genes using long-read sequencing.</title>
        <authorList>
            <person name="Singleton C.M."/>
            <person name="Petriglieri F."/>
            <person name="Kristensen J.M."/>
            <person name="Kirkegaard R.H."/>
            <person name="Michaelsen T.Y."/>
            <person name="Andersen M.H."/>
            <person name="Karst S.M."/>
            <person name="Dueholm M.S."/>
            <person name="Nielsen P.H."/>
            <person name="Albertsen M."/>
        </authorList>
    </citation>
    <scope>NUCLEOTIDE SEQUENCE [LARGE SCALE GENOMIC DNA]</scope>
    <source>
        <strain evidence="1">AalE_18-Q3-R2-46_BAT3C.188</strain>
        <strain evidence="2">Ribe_18-Q3-R11-54_MAXAC.001</strain>
    </source>
</reference>
<protein>
    <submittedName>
        <fullName evidence="1">Uncharacterized protein</fullName>
    </submittedName>
</protein>
<evidence type="ECO:0000313" key="2">
    <source>
        <dbReference type="EMBL" id="MBL0003375.1"/>
    </source>
</evidence>
<dbReference type="Proteomes" id="UP000886632">
    <property type="component" value="Unassembled WGS sequence"/>
</dbReference>
<proteinExistence type="predicted"/>
<dbReference type="AlphaFoldDB" id="A0A934X6N7"/>
<accession>A0A934X6N7</accession>
<evidence type="ECO:0000313" key="1">
    <source>
        <dbReference type="EMBL" id="MBK6302201.1"/>
    </source>
</evidence>
<dbReference type="EMBL" id="JADKGK010000011">
    <property type="protein sequence ID" value="MBL0003375.1"/>
    <property type="molecule type" value="Genomic_DNA"/>
</dbReference>
<gene>
    <name evidence="1" type="ORF">IPF40_14590</name>
    <name evidence="2" type="ORF">IPP00_05110</name>
</gene>
<name>A0A934X6N7_9MICO</name>
<organism evidence="1 3">
    <name type="scientific">Candidatus Phosphoribacter hodrii</name>
    <dbReference type="NCBI Taxonomy" id="2953743"/>
    <lineage>
        <taxon>Bacteria</taxon>
        <taxon>Bacillati</taxon>
        <taxon>Actinomycetota</taxon>
        <taxon>Actinomycetes</taxon>
        <taxon>Micrococcales</taxon>
        <taxon>Dermatophilaceae</taxon>
        <taxon>Candidatus Phosphoribacter</taxon>
    </lineage>
</organism>
<sequence length="118" mass="12210">MTVTHDETRASVAKTRRARRQLDDAASYLEVAAFAALMGGTADDLTRMTGCTEAITTLAGLGARGEVDGFGELAAGEDPIGAAVAALQGICADAFVDERHAVVVGALADSLARRFLTR</sequence>